<feature type="region of interest" description="Disordered" evidence="1">
    <location>
        <begin position="1"/>
        <end position="31"/>
    </location>
</feature>
<name>A0A6N7Q0Y6_9BACT</name>
<gene>
    <name evidence="2" type="ORF">GF068_31625</name>
</gene>
<accession>A0A6N7Q0Y6</accession>
<dbReference type="Proteomes" id="UP000440224">
    <property type="component" value="Unassembled WGS sequence"/>
</dbReference>
<evidence type="ECO:0000313" key="3">
    <source>
        <dbReference type="Proteomes" id="UP000440224"/>
    </source>
</evidence>
<reference evidence="2 3" key="1">
    <citation type="submission" date="2019-10" db="EMBL/GenBank/DDBJ databases">
        <title>A soil myxobacterium in the family Polyangiaceae.</title>
        <authorList>
            <person name="Li Y."/>
            <person name="Wang J."/>
        </authorList>
    </citation>
    <scope>NUCLEOTIDE SEQUENCE [LARGE SCALE GENOMIC DNA]</scope>
    <source>
        <strain evidence="2 3">DSM 14734</strain>
    </source>
</reference>
<dbReference type="OrthoDB" id="5501524at2"/>
<feature type="compositionally biased region" description="Basic and acidic residues" evidence="1">
    <location>
        <begin position="1"/>
        <end position="18"/>
    </location>
</feature>
<evidence type="ECO:0000256" key="1">
    <source>
        <dbReference type="SAM" id="MobiDB-lite"/>
    </source>
</evidence>
<sequence length="246" mass="26244">MNEPREPGSQRARLDLGDRTPAPPGAAPCGEACTTASADAVPEPRILAAWREWLGALANDADAALAAADVYAGLAPEARDAWLDALAEDAPGLSVPLVALYAPLLAVEADPERRARMEAEIALGDASAWRGRPIRALSGIAPGGVRVVALVQPVYLRFVRVLWCRYLPDEGFSWARHDSLLSEGDAPRSGAVVEGVSLETTPLTPVVEELAHAILAHRRRGGELPSSLREFADLFDADFEAIDDTR</sequence>
<comment type="caution">
    <text evidence="2">The sequence shown here is derived from an EMBL/GenBank/DDBJ whole genome shotgun (WGS) entry which is preliminary data.</text>
</comment>
<keyword evidence="3" id="KW-1185">Reference proteome</keyword>
<evidence type="ECO:0000313" key="2">
    <source>
        <dbReference type="EMBL" id="MRG96440.1"/>
    </source>
</evidence>
<dbReference type="EMBL" id="WJIE01000011">
    <property type="protein sequence ID" value="MRG96440.1"/>
    <property type="molecule type" value="Genomic_DNA"/>
</dbReference>
<protein>
    <submittedName>
        <fullName evidence="2">Uncharacterized protein</fullName>
    </submittedName>
</protein>
<dbReference type="AlphaFoldDB" id="A0A6N7Q0Y6"/>
<dbReference type="RefSeq" id="WP_153823238.1">
    <property type="nucleotide sequence ID" value="NZ_WJIE01000011.1"/>
</dbReference>
<proteinExistence type="predicted"/>
<organism evidence="2 3">
    <name type="scientific">Polyangium spumosum</name>
    <dbReference type="NCBI Taxonomy" id="889282"/>
    <lineage>
        <taxon>Bacteria</taxon>
        <taxon>Pseudomonadati</taxon>
        <taxon>Myxococcota</taxon>
        <taxon>Polyangia</taxon>
        <taxon>Polyangiales</taxon>
        <taxon>Polyangiaceae</taxon>
        <taxon>Polyangium</taxon>
    </lineage>
</organism>